<proteinExistence type="predicted"/>
<dbReference type="EMBL" id="HBUF01065318">
    <property type="protein sequence ID" value="CAG6627439.1"/>
    <property type="molecule type" value="Transcribed_RNA"/>
</dbReference>
<name>A0A8D8VN00_9HEMI</name>
<evidence type="ECO:0000256" key="1">
    <source>
        <dbReference type="SAM" id="MobiDB-lite"/>
    </source>
</evidence>
<dbReference type="AlphaFoldDB" id="A0A8D8VN00"/>
<feature type="compositionally biased region" description="Basic and acidic residues" evidence="1">
    <location>
        <begin position="1"/>
        <end position="20"/>
    </location>
</feature>
<sequence length="107" mass="12384">MKREDEEIKQKDFPRPDEKPKKKSSKKKMSQINDVDETTMEEDKPKGEVTSTEIQIQTSVDSKGKKIVNKKKITREIKDGKEEETDHTVCKTKLPVLPEYLALCHIV</sequence>
<dbReference type="EMBL" id="HBUF01065320">
    <property type="protein sequence ID" value="CAG6627444.1"/>
    <property type="molecule type" value="Transcribed_RNA"/>
</dbReference>
<evidence type="ECO:0000313" key="2">
    <source>
        <dbReference type="EMBL" id="CAG6627439.1"/>
    </source>
</evidence>
<dbReference type="EMBL" id="HBUF01065317">
    <property type="protein sequence ID" value="CAG6627436.1"/>
    <property type="molecule type" value="Transcribed_RNA"/>
</dbReference>
<reference evidence="2" key="1">
    <citation type="submission" date="2021-05" db="EMBL/GenBank/DDBJ databases">
        <authorList>
            <person name="Alioto T."/>
            <person name="Alioto T."/>
            <person name="Gomez Garrido J."/>
        </authorList>
    </citation>
    <scope>NUCLEOTIDE SEQUENCE</scope>
</reference>
<dbReference type="EMBL" id="HBUF01065319">
    <property type="protein sequence ID" value="CAG6627441.1"/>
    <property type="molecule type" value="Transcribed_RNA"/>
</dbReference>
<accession>A0A8D8VN00</accession>
<feature type="region of interest" description="Disordered" evidence="1">
    <location>
        <begin position="1"/>
        <end position="53"/>
    </location>
</feature>
<protein>
    <submittedName>
        <fullName evidence="2">Uncharacterized protein</fullName>
    </submittedName>
</protein>
<dbReference type="EMBL" id="HBUF01065316">
    <property type="protein sequence ID" value="CAG6627434.1"/>
    <property type="molecule type" value="Transcribed_RNA"/>
</dbReference>
<organism evidence="2">
    <name type="scientific">Cacopsylla melanoneura</name>
    <dbReference type="NCBI Taxonomy" id="428564"/>
    <lineage>
        <taxon>Eukaryota</taxon>
        <taxon>Metazoa</taxon>
        <taxon>Ecdysozoa</taxon>
        <taxon>Arthropoda</taxon>
        <taxon>Hexapoda</taxon>
        <taxon>Insecta</taxon>
        <taxon>Pterygota</taxon>
        <taxon>Neoptera</taxon>
        <taxon>Paraneoptera</taxon>
        <taxon>Hemiptera</taxon>
        <taxon>Sternorrhyncha</taxon>
        <taxon>Psylloidea</taxon>
        <taxon>Psyllidae</taxon>
        <taxon>Psyllinae</taxon>
        <taxon>Cacopsylla</taxon>
    </lineage>
</organism>